<evidence type="ECO:0000256" key="5">
    <source>
        <dbReference type="SAM" id="Coils"/>
    </source>
</evidence>
<dbReference type="InterPro" id="IPR002558">
    <property type="entry name" value="ILWEQ_dom"/>
</dbReference>
<dbReference type="GO" id="GO:0032051">
    <property type="term" value="F:clathrin light chain binding"/>
    <property type="evidence" value="ECO:0007669"/>
    <property type="project" value="TreeGrafter"/>
</dbReference>
<dbReference type="GO" id="GO:0035615">
    <property type="term" value="F:clathrin adaptor activity"/>
    <property type="evidence" value="ECO:0007669"/>
    <property type="project" value="TreeGrafter"/>
</dbReference>
<feature type="coiled-coil region" evidence="5">
    <location>
        <begin position="417"/>
        <end position="608"/>
    </location>
</feature>
<keyword evidence="4" id="KW-0009">Actin-binding</keyword>
<feature type="coiled-coil region" evidence="5">
    <location>
        <begin position="633"/>
        <end position="868"/>
    </location>
</feature>
<dbReference type="SUPFAM" id="SSF51905">
    <property type="entry name" value="FAD/NAD(P)-binding domain"/>
    <property type="match status" value="1"/>
</dbReference>
<dbReference type="PANTHER" id="PTHR10407">
    <property type="entry name" value="HUNTINGTIN INTERACTING PROTEIN 1"/>
    <property type="match status" value="1"/>
</dbReference>
<reference evidence="8" key="1">
    <citation type="submission" date="2021-02" db="EMBL/GenBank/DDBJ databases">
        <authorList>
            <person name="Nowell W R."/>
        </authorList>
    </citation>
    <scope>NUCLEOTIDE SEQUENCE</scope>
</reference>
<dbReference type="GO" id="GO:0030136">
    <property type="term" value="C:clathrin-coated vesicle"/>
    <property type="evidence" value="ECO:0007669"/>
    <property type="project" value="TreeGrafter"/>
</dbReference>
<dbReference type="GO" id="GO:0048268">
    <property type="term" value="P:clathrin coat assembly"/>
    <property type="evidence" value="ECO:0007669"/>
    <property type="project" value="TreeGrafter"/>
</dbReference>
<feature type="domain" description="ENTH" evidence="6">
    <location>
        <begin position="31"/>
        <end position="173"/>
    </location>
</feature>
<dbReference type="GO" id="GO:0051015">
    <property type="term" value="F:actin filament binding"/>
    <property type="evidence" value="ECO:0007669"/>
    <property type="project" value="TreeGrafter"/>
</dbReference>
<evidence type="ECO:0000256" key="3">
    <source>
        <dbReference type="ARBA" id="ARBA00022490"/>
    </source>
</evidence>
<dbReference type="InterPro" id="IPR030224">
    <property type="entry name" value="Sla2_fam"/>
</dbReference>
<dbReference type="SUPFAM" id="SSF109885">
    <property type="entry name" value="I/LWEQ domain"/>
    <property type="match status" value="1"/>
</dbReference>
<dbReference type="PANTHER" id="PTHR10407:SF15">
    <property type="entry name" value="HUNTINGTIN INTERACTING PROTEIN 1"/>
    <property type="match status" value="1"/>
</dbReference>
<dbReference type="Proteomes" id="UP000663864">
    <property type="component" value="Unassembled WGS sequence"/>
</dbReference>
<evidence type="ECO:0008006" key="10">
    <source>
        <dbReference type="Google" id="ProtNLM"/>
    </source>
</evidence>
<dbReference type="InterPro" id="IPR013809">
    <property type="entry name" value="ENTH"/>
</dbReference>
<dbReference type="GO" id="GO:0006897">
    <property type="term" value="P:endocytosis"/>
    <property type="evidence" value="ECO:0007669"/>
    <property type="project" value="InterPro"/>
</dbReference>
<gene>
    <name evidence="8" type="ORF">ZHD862_LOCUS6375</name>
</gene>
<dbReference type="Gene3D" id="1.25.40.90">
    <property type="match status" value="1"/>
</dbReference>
<comment type="similarity">
    <text evidence="2">Belongs to the SLA2 family.</text>
</comment>
<dbReference type="GO" id="GO:0080025">
    <property type="term" value="F:phosphatidylinositol-3,5-bisphosphate binding"/>
    <property type="evidence" value="ECO:0007669"/>
    <property type="project" value="TreeGrafter"/>
</dbReference>
<name>A0A813Y8Z4_9BILA</name>
<keyword evidence="3" id="KW-0963">Cytoplasm</keyword>
<dbReference type="InterPro" id="IPR008942">
    <property type="entry name" value="ENTH_VHS"/>
</dbReference>
<comment type="caution">
    <text evidence="8">The sequence shown here is derived from an EMBL/GenBank/DDBJ whole genome shotgun (WGS) entry which is preliminary data.</text>
</comment>
<evidence type="ECO:0000259" key="7">
    <source>
        <dbReference type="PROSITE" id="PS50945"/>
    </source>
</evidence>
<evidence type="ECO:0000256" key="1">
    <source>
        <dbReference type="ARBA" id="ARBA00004496"/>
    </source>
</evidence>
<dbReference type="Pfam" id="PF07651">
    <property type="entry name" value="ANTH"/>
    <property type="match status" value="1"/>
</dbReference>
<dbReference type="GO" id="GO:0030864">
    <property type="term" value="C:cortical actin cytoskeleton"/>
    <property type="evidence" value="ECO:0007669"/>
    <property type="project" value="TreeGrafter"/>
</dbReference>
<dbReference type="InterPro" id="IPR035964">
    <property type="entry name" value="I/LWEQ_dom_sf"/>
</dbReference>
<dbReference type="GO" id="GO:0007015">
    <property type="term" value="P:actin filament organization"/>
    <property type="evidence" value="ECO:0007669"/>
    <property type="project" value="TreeGrafter"/>
</dbReference>
<protein>
    <recommendedName>
        <fullName evidence="10">Huntingtin-interacting protein 1</fullName>
    </recommendedName>
</protein>
<dbReference type="PROSITE" id="PS50945">
    <property type="entry name" value="I_LWEQ"/>
    <property type="match status" value="1"/>
</dbReference>
<keyword evidence="5" id="KW-0175">Coiled coil</keyword>
<dbReference type="PROSITE" id="PS50942">
    <property type="entry name" value="ENTH"/>
    <property type="match status" value="1"/>
</dbReference>
<dbReference type="InterPro" id="IPR011417">
    <property type="entry name" value="ANTH_dom"/>
</dbReference>
<dbReference type="Gene3D" id="3.50.50.60">
    <property type="entry name" value="FAD/NAD(P)-binding domain"/>
    <property type="match status" value="1"/>
</dbReference>
<comment type="subcellular location">
    <subcellularLocation>
        <location evidence="1">Cytoplasm</location>
    </subcellularLocation>
</comment>
<dbReference type="Pfam" id="PF01608">
    <property type="entry name" value="I_LWEQ"/>
    <property type="match status" value="1"/>
</dbReference>
<evidence type="ECO:0000259" key="6">
    <source>
        <dbReference type="PROSITE" id="PS50942"/>
    </source>
</evidence>
<dbReference type="EMBL" id="CAJNOT010000178">
    <property type="protein sequence ID" value="CAF0880786.1"/>
    <property type="molecule type" value="Genomic_DNA"/>
</dbReference>
<dbReference type="InterPro" id="IPR036188">
    <property type="entry name" value="FAD/NAD-bd_sf"/>
</dbReference>
<evidence type="ECO:0000313" key="9">
    <source>
        <dbReference type="Proteomes" id="UP000663864"/>
    </source>
</evidence>
<evidence type="ECO:0000256" key="2">
    <source>
        <dbReference type="ARBA" id="ARBA00010135"/>
    </source>
</evidence>
<dbReference type="Pfam" id="PF12831">
    <property type="entry name" value="FAD_oxidored"/>
    <property type="match status" value="1"/>
</dbReference>
<dbReference type="SMART" id="SM00273">
    <property type="entry name" value="ENTH"/>
    <property type="match status" value="1"/>
</dbReference>
<accession>A0A813Y8Z4</accession>
<sequence length="1790" mass="204361">MSVYNRRSSVVNLNQLVTNIPVRRKAADQVERDKFEWSQWQSATKAINNIESPAKEKHVRNLILGTFRLEGARLFWSMMIRLQLESHPIVCWKFCYVIHRLLRDGHKNVVNDSVPLAPYFEQLGKFWSPLSNLESSGGSQMSALRQSYGIMTYRYCRLMISKLTFHERNPVFLGNLSIGEHNDIRRIFTDNLDAYFQLCIELLDYMEELLGLAESVFTSLDQSRANSMTTAGQCRLHPLIICIQDSSLLYDYIVKVLFKLHDSLPGETLQGHRQRLNDQFRRLKRFYEQSSTLQYFKDLIKVPILPDSPPNFKLKDDIKNYQPPVAIVHTPPPEPAPANDGILIDTSDDTVSTLSFPMNDDWPPNGHVVDRSKEIADLEQRLLNCDAMLRENRTQTDELHRLIAAKDTELITERNHRLQLEEQLRQQLDNQRRMEEMHALEKKANSEEKFNKLLEAYNKLREEHIVVLRREGEIKKQLANLNQEYIQLKATYKNIGDEFNQLKIDYEQLKTKKNEEFNQEIIQLRQTNDEVFMNMNNIKSERDRFEKEIEDNRIRLNDSNNQRQNLEKALREQTERTATLSHTIETLTREINEKKQVLQHEMTSFENQSKILADRETKQHELETTLTQMSRLINEHENTATINEKKLEELQLTNKTLETTLQNKTNEFNNIINNVQQKLNDVEQKNNNLLTTTDQLKIINSTNDAKLIESNGIITELQHTNKQLEKQLEQSNREKEEFQKEMIEFKKLMEMRESELQERLSALTNERNDFQIATVTTTERIKQIEHAKQSAEDRYKALENEKSSINNQLQSEKSEFEKRLNEAETERFDLLDKNREHEESLMDLIHEKEELEHKVLDLEATAREWAQKFVNTTDNQKLMQSNHANLINNLKQQYKYSILTFCINQMHDGIERTKDIDLLNCKSGAEYLLSKLRMAVTSTKTTQDLWNKQASGDESTTFPFLNECIALANCMVDIVVHGKATSNLVQDIDQGVILADNCRDVTLLCIDLYSNYQTPSTSIDYDKQSNDLMRRLNSLIDKTTTLLPKVSDISKEELGDLVEKELQLTHETIDEAVRQLEAMMAKSREQDTGIKCEVNGQILDSCGKLMQTIKVLIIKARDLQKEIVGQGRGTASAREFYTKNHKWTEGLVSAAKNVGVNAKVLIKKTYRFLDDNNVDLDSADRLLGGAGKFEEIIACSQEIAASTAQLVAASNVKADRESRNREALTHASKAVNASTAQVVATAKNCASIIEEKIFVICSISTAYDIVVYGATPGGIAAAITAARISSSFSIVIIEPTSYIGGMSTAGGIGLRDLGLEITTVGSVAQDWVNNNYKYYKNVTNPIYQPDMNVSRQSFLDLLSMYPNIQLITGTGPLIDKSIQMNSTRIVQVTTFDDRRTWKASVWIDASYEGDLVRYSGASYTWGRESRNQYNESYAGVQPYTTFANFIPNYPVNATLDNGTLAPYISPDKLGQVGSADLNMMGYSYRLCITPNQKKQAPFVKPKNYDPNNFVILQRYIDSLMTSGKYPTGPPFDKLVDVLIYRGYPSGDKFDMCDSFGSAFTSDAINLNRNYVNGTTQDRLHIAEIVSDYVLGMIWYILTSPFVPEVTRNSLQKYCLCNDQWPENKHIPPQLYVREGLRLINENVFTQNHVVSGLCRNDTIALGSWVHDIHVVTRTVNESYVNNEGAMFKSIAHINGSKSGPAFEIPYSILLPKRNEVTNLLVPVCHAASHVAYAATRVEPHFMLLGGAAGYAAAYSILNGNIDVQTVNISRIQETLLRDGVLLHYPVGHCD</sequence>
<proteinExistence type="inferred from homology"/>
<feature type="domain" description="I/LWEQ" evidence="7">
    <location>
        <begin position="1046"/>
        <end position="1301"/>
    </location>
</feature>
<dbReference type="Gene3D" id="1.20.1410.10">
    <property type="entry name" value="I/LWEQ domain"/>
    <property type="match status" value="1"/>
</dbReference>
<dbReference type="SMART" id="SM00307">
    <property type="entry name" value="ILWEQ"/>
    <property type="match status" value="1"/>
</dbReference>
<organism evidence="8 9">
    <name type="scientific">Rotaria sordida</name>
    <dbReference type="NCBI Taxonomy" id="392033"/>
    <lineage>
        <taxon>Eukaryota</taxon>
        <taxon>Metazoa</taxon>
        <taxon>Spiralia</taxon>
        <taxon>Gnathifera</taxon>
        <taxon>Rotifera</taxon>
        <taxon>Eurotatoria</taxon>
        <taxon>Bdelloidea</taxon>
        <taxon>Philodinida</taxon>
        <taxon>Philodinidae</taxon>
        <taxon>Rotaria</taxon>
    </lineage>
</organism>
<evidence type="ECO:0000256" key="4">
    <source>
        <dbReference type="ARBA" id="ARBA00023203"/>
    </source>
</evidence>
<evidence type="ECO:0000313" key="8">
    <source>
        <dbReference type="EMBL" id="CAF0880786.1"/>
    </source>
</evidence>
<dbReference type="GO" id="GO:0043325">
    <property type="term" value="F:phosphatidylinositol-3,4-bisphosphate binding"/>
    <property type="evidence" value="ECO:0007669"/>
    <property type="project" value="TreeGrafter"/>
</dbReference>
<dbReference type="SUPFAM" id="SSF48464">
    <property type="entry name" value="ENTH/VHS domain"/>
    <property type="match status" value="1"/>
</dbReference>